<evidence type="ECO:0000313" key="4">
    <source>
        <dbReference type="Proteomes" id="UP001157938"/>
    </source>
</evidence>
<gene>
    <name evidence="2" type="ORF">PFR001_LOCUS5339</name>
    <name evidence="3" type="ORF">PFR002_LOCUS4280</name>
</gene>
<dbReference type="AlphaFoldDB" id="A0AAV0TLV7"/>
<evidence type="ECO:0000313" key="5">
    <source>
        <dbReference type="Proteomes" id="UP001159659"/>
    </source>
</evidence>
<name>A0AAV0TLV7_9STRA</name>
<reference evidence="3" key="2">
    <citation type="submission" date="2022-12" db="EMBL/GenBank/DDBJ databases">
        <authorList>
            <person name="Webb A."/>
        </authorList>
    </citation>
    <scope>NUCLEOTIDE SEQUENCE</scope>
    <source>
        <strain evidence="3">Pf2</strain>
    </source>
</reference>
<dbReference type="EMBL" id="CAKLBC010001200">
    <property type="protein sequence ID" value="CAH0489968.1"/>
    <property type="molecule type" value="Genomic_DNA"/>
</dbReference>
<dbReference type="EMBL" id="CANTFK010000661">
    <property type="protein sequence ID" value="CAI5721719.1"/>
    <property type="molecule type" value="Genomic_DNA"/>
</dbReference>
<reference evidence="2 4" key="1">
    <citation type="submission" date="2021-11" db="EMBL/GenBank/DDBJ databases">
        <authorList>
            <person name="Islam A."/>
            <person name="Islam S."/>
            <person name="Flora M.S."/>
            <person name="Rahman M."/>
            <person name="Ziaur R.M."/>
            <person name="Epstein J.H."/>
            <person name="Hassan M."/>
            <person name="Klassen M."/>
            <person name="Woodard K."/>
            <person name="Webb A."/>
            <person name="Webby R.J."/>
            <person name="El Zowalaty M.E."/>
        </authorList>
    </citation>
    <scope>NUCLEOTIDE SEQUENCE [LARGE SCALE GENOMIC DNA]</scope>
    <source>
        <strain evidence="2">Pf1</strain>
    </source>
</reference>
<dbReference type="Proteomes" id="UP001157938">
    <property type="component" value="Unassembled WGS sequence"/>
</dbReference>
<dbReference type="Proteomes" id="UP001159659">
    <property type="component" value="Unassembled WGS sequence"/>
</dbReference>
<organism evidence="3 5">
    <name type="scientific">Peronospora farinosa</name>
    <dbReference type="NCBI Taxonomy" id="134698"/>
    <lineage>
        <taxon>Eukaryota</taxon>
        <taxon>Sar</taxon>
        <taxon>Stramenopiles</taxon>
        <taxon>Oomycota</taxon>
        <taxon>Peronosporomycetes</taxon>
        <taxon>Peronosporales</taxon>
        <taxon>Peronosporaceae</taxon>
        <taxon>Peronospora</taxon>
    </lineage>
</organism>
<evidence type="ECO:0000256" key="1">
    <source>
        <dbReference type="SAM" id="MobiDB-lite"/>
    </source>
</evidence>
<comment type="caution">
    <text evidence="3">The sequence shown here is derived from an EMBL/GenBank/DDBJ whole genome shotgun (WGS) entry which is preliminary data.</text>
</comment>
<evidence type="ECO:0000313" key="2">
    <source>
        <dbReference type="EMBL" id="CAH0489968.1"/>
    </source>
</evidence>
<keyword evidence="4" id="KW-1185">Reference proteome</keyword>
<accession>A0AAV0TLV7</accession>
<feature type="region of interest" description="Disordered" evidence="1">
    <location>
        <begin position="1"/>
        <end position="22"/>
    </location>
</feature>
<proteinExistence type="predicted"/>
<sequence length="170" mass="18411">MHCSITAAQKPPSPTSTAVAEMVGEKSARIGNSLSPQSPSSPLPNVTTTSPAVAKIKWDQSLAIIEASIVEAFDTLATLFGEGFSGLNAEDHAIYLQMKEAFRIADMHRRDAADISELGLLLKKLMLYAGNQGIEGMEQYVDEYMLLVDKDIDTKVSSTAKFLSAKSCRR</sequence>
<protein>
    <submittedName>
        <fullName evidence="3">Uncharacterized protein</fullName>
    </submittedName>
</protein>
<evidence type="ECO:0000313" key="3">
    <source>
        <dbReference type="EMBL" id="CAI5721719.1"/>
    </source>
</evidence>